<reference evidence="1" key="1">
    <citation type="journal article" date="2022" name="Int. J. Mol. Sci.">
        <title>Draft Genome of Tanacetum Coccineum: Genomic Comparison of Closely Related Tanacetum-Family Plants.</title>
        <authorList>
            <person name="Yamashiro T."/>
            <person name="Shiraishi A."/>
            <person name="Nakayama K."/>
            <person name="Satake H."/>
        </authorList>
    </citation>
    <scope>NUCLEOTIDE SEQUENCE</scope>
</reference>
<protein>
    <recommendedName>
        <fullName evidence="3">Reverse transcriptase domain-containing protein</fullName>
    </recommendedName>
</protein>
<name>A0ABQ5BI58_9ASTR</name>
<evidence type="ECO:0008006" key="3">
    <source>
        <dbReference type="Google" id="ProtNLM"/>
    </source>
</evidence>
<evidence type="ECO:0000313" key="2">
    <source>
        <dbReference type="Proteomes" id="UP001151760"/>
    </source>
</evidence>
<proteinExistence type="predicted"/>
<accession>A0ABQ5BI58</accession>
<reference evidence="1" key="2">
    <citation type="submission" date="2022-01" db="EMBL/GenBank/DDBJ databases">
        <authorList>
            <person name="Yamashiro T."/>
            <person name="Shiraishi A."/>
            <person name="Satake H."/>
            <person name="Nakayama K."/>
        </authorList>
    </citation>
    <scope>NUCLEOTIDE SEQUENCE</scope>
</reference>
<keyword evidence="2" id="KW-1185">Reference proteome</keyword>
<dbReference type="PANTHER" id="PTHR46148">
    <property type="entry name" value="CHROMO DOMAIN-CONTAINING PROTEIN"/>
    <property type="match status" value="1"/>
</dbReference>
<dbReference type="PANTHER" id="PTHR46148:SF59">
    <property type="entry name" value="NUCLEOTIDYLTRANSFERASE, RIBONUCLEASE H"/>
    <property type="match status" value="1"/>
</dbReference>
<comment type="caution">
    <text evidence="1">The sequence shown here is derived from an EMBL/GenBank/DDBJ whole genome shotgun (WGS) entry which is preliminary data.</text>
</comment>
<sequence>MTINSNLPPQIHEAQVEALKKENVKDENLHGMDKDFETRTVAYRLEFLEQLIRVHSTFHVSNLKKCLSDEMQVIPLDEIQIDDKLRFIEEPVEIMDREVKRLKQSRIPIVKVRCNSRRGHEFTW</sequence>
<dbReference type="Proteomes" id="UP001151760">
    <property type="component" value="Unassembled WGS sequence"/>
</dbReference>
<organism evidence="1 2">
    <name type="scientific">Tanacetum coccineum</name>
    <dbReference type="NCBI Taxonomy" id="301880"/>
    <lineage>
        <taxon>Eukaryota</taxon>
        <taxon>Viridiplantae</taxon>
        <taxon>Streptophyta</taxon>
        <taxon>Embryophyta</taxon>
        <taxon>Tracheophyta</taxon>
        <taxon>Spermatophyta</taxon>
        <taxon>Magnoliopsida</taxon>
        <taxon>eudicotyledons</taxon>
        <taxon>Gunneridae</taxon>
        <taxon>Pentapetalae</taxon>
        <taxon>asterids</taxon>
        <taxon>campanulids</taxon>
        <taxon>Asterales</taxon>
        <taxon>Asteraceae</taxon>
        <taxon>Asteroideae</taxon>
        <taxon>Anthemideae</taxon>
        <taxon>Anthemidinae</taxon>
        <taxon>Tanacetum</taxon>
    </lineage>
</organism>
<gene>
    <name evidence="1" type="ORF">Tco_0861557</name>
</gene>
<evidence type="ECO:0000313" key="1">
    <source>
        <dbReference type="EMBL" id="GJT14515.1"/>
    </source>
</evidence>
<dbReference type="EMBL" id="BQNB010013319">
    <property type="protein sequence ID" value="GJT14515.1"/>
    <property type="molecule type" value="Genomic_DNA"/>
</dbReference>